<reference evidence="6 7" key="1">
    <citation type="submission" date="2024-07" db="EMBL/GenBank/DDBJ databases">
        <authorList>
            <person name="Thanompreechachai J."/>
            <person name="Duangmal K."/>
        </authorList>
    </citation>
    <scope>NUCLEOTIDE SEQUENCE [LARGE SCALE GENOMIC DNA]</scope>
    <source>
        <strain evidence="6 7">KCTC 19886</strain>
    </source>
</reference>
<evidence type="ECO:0000256" key="3">
    <source>
        <dbReference type="ARBA" id="ARBA00023163"/>
    </source>
</evidence>
<keyword evidence="1" id="KW-0805">Transcription regulation</keyword>
<dbReference type="Gene3D" id="1.20.120.530">
    <property type="entry name" value="GntR ligand-binding domain-like"/>
    <property type="match status" value="1"/>
</dbReference>
<dbReference type="InterPro" id="IPR008920">
    <property type="entry name" value="TF_FadR/GntR_C"/>
</dbReference>
<dbReference type="InterPro" id="IPR036388">
    <property type="entry name" value="WH-like_DNA-bd_sf"/>
</dbReference>
<protein>
    <submittedName>
        <fullName evidence="6">FCD domain-containing protein</fullName>
    </submittedName>
</protein>
<proteinExistence type="predicted"/>
<dbReference type="InterPro" id="IPR000524">
    <property type="entry name" value="Tscrpt_reg_HTH_GntR"/>
</dbReference>
<keyword evidence="2" id="KW-0238">DNA-binding</keyword>
<accession>A0ABV3P5C5</accession>
<dbReference type="EMBL" id="JBFNQN010000005">
    <property type="protein sequence ID" value="MEW9264823.1"/>
    <property type="molecule type" value="Genomic_DNA"/>
</dbReference>
<name>A0ABV3P5C5_9ACTN</name>
<evidence type="ECO:0000259" key="5">
    <source>
        <dbReference type="PROSITE" id="PS50949"/>
    </source>
</evidence>
<keyword evidence="3" id="KW-0804">Transcription</keyword>
<organism evidence="6 7">
    <name type="scientific">Kineococcus endophyticus</name>
    <dbReference type="NCBI Taxonomy" id="1181883"/>
    <lineage>
        <taxon>Bacteria</taxon>
        <taxon>Bacillati</taxon>
        <taxon>Actinomycetota</taxon>
        <taxon>Actinomycetes</taxon>
        <taxon>Kineosporiales</taxon>
        <taxon>Kineosporiaceae</taxon>
        <taxon>Kineococcus</taxon>
    </lineage>
</organism>
<dbReference type="CDD" id="cd07377">
    <property type="entry name" value="WHTH_GntR"/>
    <property type="match status" value="1"/>
</dbReference>
<dbReference type="Pfam" id="PF07729">
    <property type="entry name" value="FCD"/>
    <property type="match status" value="1"/>
</dbReference>
<gene>
    <name evidence="6" type="ORF">AB1207_08695</name>
</gene>
<evidence type="ECO:0000256" key="1">
    <source>
        <dbReference type="ARBA" id="ARBA00023015"/>
    </source>
</evidence>
<dbReference type="PROSITE" id="PS50949">
    <property type="entry name" value="HTH_GNTR"/>
    <property type="match status" value="1"/>
</dbReference>
<evidence type="ECO:0000313" key="7">
    <source>
        <dbReference type="Proteomes" id="UP001555826"/>
    </source>
</evidence>
<sequence>MPTARGGPSLAPARPRTSVEAVVDRLITAIAVRDFAPGERLPAQRELAELLGVSRPTLRAALDELTRAGFVATSRGRAGGTWVLEGSDERTAGAVSRTLRPSWSELEESFDLRRLVEATVARTAALRHTTQDADRLRTALAAYVDAAGDPDTSRRTDAALHDAVCAAAHNSQLTQLSRELLARVNLGLVWEPFTRADYDRALPQHAELVEAVLARDAERAGAVAHEHFGITEDRIRAAVGPAPTGVSPDGPDEVQDGTGSATMLA</sequence>
<dbReference type="InterPro" id="IPR036390">
    <property type="entry name" value="WH_DNA-bd_sf"/>
</dbReference>
<dbReference type="SMART" id="SM00345">
    <property type="entry name" value="HTH_GNTR"/>
    <property type="match status" value="1"/>
</dbReference>
<dbReference type="SMART" id="SM00895">
    <property type="entry name" value="FCD"/>
    <property type="match status" value="1"/>
</dbReference>
<dbReference type="PANTHER" id="PTHR43537:SF24">
    <property type="entry name" value="GLUCONATE OPERON TRANSCRIPTIONAL REPRESSOR"/>
    <property type="match status" value="1"/>
</dbReference>
<evidence type="ECO:0000256" key="2">
    <source>
        <dbReference type="ARBA" id="ARBA00023125"/>
    </source>
</evidence>
<dbReference type="Proteomes" id="UP001555826">
    <property type="component" value="Unassembled WGS sequence"/>
</dbReference>
<dbReference type="InterPro" id="IPR011711">
    <property type="entry name" value="GntR_C"/>
</dbReference>
<dbReference type="Pfam" id="PF00392">
    <property type="entry name" value="GntR"/>
    <property type="match status" value="1"/>
</dbReference>
<dbReference type="RefSeq" id="WP_367637645.1">
    <property type="nucleotide sequence ID" value="NZ_JBFNQN010000005.1"/>
</dbReference>
<evidence type="ECO:0000313" key="6">
    <source>
        <dbReference type="EMBL" id="MEW9264823.1"/>
    </source>
</evidence>
<feature type="region of interest" description="Disordered" evidence="4">
    <location>
        <begin position="239"/>
        <end position="265"/>
    </location>
</feature>
<feature type="domain" description="HTH gntR-type" evidence="5">
    <location>
        <begin position="16"/>
        <end position="86"/>
    </location>
</feature>
<dbReference type="SUPFAM" id="SSF48008">
    <property type="entry name" value="GntR ligand-binding domain-like"/>
    <property type="match status" value="1"/>
</dbReference>
<dbReference type="SUPFAM" id="SSF46785">
    <property type="entry name" value="Winged helix' DNA-binding domain"/>
    <property type="match status" value="1"/>
</dbReference>
<dbReference type="PRINTS" id="PR00035">
    <property type="entry name" value="HTHGNTR"/>
</dbReference>
<comment type="caution">
    <text evidence="6">The sequence shown here is derived from an EMBL/GenBank/DDBJ whole genome shotgun (WGS) entry which is preliminary data.</text>
</comment>
<keyword evidence="7" id="KW-1185">Reference proteome</keyword>
<dbReference type="Gene3D" id="1.10.10.10">
    <property type="entry name" value="Winged helix-like DNA-binding domain superfamily/Winged helix DNA-binding domain"/>
    <property type="match status" value="1"/>
</dbReference>
<dbReference type="PANTHER" id="PTHR43537">
    <property type="entry name" value="TRANSCRIPTIONAL REGULATOR, GNTR FAMILY"/>
    <property type="match status" value="1"/>
</dbReference>
<evidence type="ECO:0000256" key="4">
    <source>
        <dbReference type="SAM" id="MobiDB-lite"/>
    </source>
</evidence>